<accession>A0ACB8C766</accession>
<keyword evidence="2" id="KW-1185">Reference proteome</keyword>
<name>A0ACB8C766_DERSI</name>
<dbReference type="EMBL" id="CM023477">
    <property type="protein sequence ID" value="KAH7936724.1"/>
    <property type="molecule type" value="Genomic_DNA"/>
</dbReference>
<evidence type="ECO:0000313" key="1">
    <source>
        <dbReference type="EMBL" id="KAH7936724.1"/>
    </source>
</evidence>
<organism evidence="1 2">
    <name type="scientific">Dermacentor silvarum</name>
    <name type="common">Tick</name>
    <dbReference type="NCBI Taxonomy" id="543639"/>
    <lineage>
        <taxon>Eukaryota</taxon>
        <taxon>Metazoa</taxon>
        <taxon>Ecdysozoa</taxon>
        <taxon>Arthropoda</taxon>
        <taxon>Chelicerata</taxon>
        <taxon>Arachnida</taxon>
        <taxon>Acari</taxon>
        <taxon>Parasitiformes</taxon>
        <taxon>Ixodida</taxon>
        <taxon>Ixodoidea</taxon>
        <taxon>Ixodidae</taxon>
        <taxon>Rhipicephalinae</taxon>
        <taxon>Dermacentor</taxon>
    </lineage>
</organism>
<sequence>MDDANVAFLHQLLDWLDTWRSKELASGTLTKETHAALHQTTYALLEIASYCFNELGLSYVLPGKLQTDSLEERNRQYR</sequence>
<dbReference type="Proteomes" id="UP000821865">
    <property type="component" value="Chromosome 8"/>
</dbReference>
<reference evidence="1" key="1">
    <citation type="submission" date="2020-05" db="EMBL/GenBank/DDBJ databases">
        <title>Large-scale comparative analyses of tick genomes elucidate their genetic diversity and vector capacities.</title>
        <authorList>
            <person name="Jia N."/>
            <person name="Wang J."/>
            <person name="Shi W."/>
            <person name="Du L."/>
            <person name="Sun Y."/>
            <person name="Zhan W."/>
            <person name="Jiang J."/>
            <person name="Wang Q."/>
            <person name="Zhang B."/>
            <person name="Ji P."/>
            <person name="Sakyi L.B."/>
            <person name="Cui X."/>
            <person name="Yuan T."/>
            <person name="Jiang B."/>
            <person name="Yang W."/>
            <person name="Lam T.T.-Y."/>
            <person name="Chang Q."/>
            <person name="Ding S."/>
            <person name="Wang X."/>
            <person name="Zhu J."/>
            <person name="Ruan X."/>
            <person name="Zhao L."/>
            <person name="Wei J."/>
            <person name="Que T."/>
            <person name="Du C."/>
            <person name="Cheng J."/>
            <person name="Dai P."/>
            <person name="Han X."/>
            <person name="Huang E."/>
            <person name="Gao Y."/>
            <person name="Liu J."/>
            <person name="Shao H."/>
            <person name="Ye R."/>
            <person name="Li L."/>
            <person name="Wei W."/>
            <person name="Wang X."/>
            <person name="Wang C."/>
            <person name="Yang T."/>
            <person name="Huo Q."/>
            <person name="Li W."/>
            <person name="Guo W."/>
            <person name="Chen H."/>
            <person name="Zhou L."/>
            <person name="Ni X."/>
            <person name="Tian J."/>
            <person name="Zhou Y."/>
            <person name="Sheng Y."/>
            <person name="Liu T."/>
            <person name="Pan Y."/>
            <person name="Xia L."/>
            <person name="Li J."/>
            <person name="Zhao F."/>
            <person name="Cao W."/>
        </authorList>
    </citation>
    <scope>NUCLEOTIDE SEQUENCE</scope>
    <source>
        <strain evidence="1">Dsil-2018</strain>
    </source>
</reference>
<comment type="caution">
    <text evidence="1">The sequence shown here is derived from an EMBL/GenBank/DDBJ whole genome shotgun (WGS) entry which is preliminary data.</text>
</comment>
<protein>
    <submittedName>
        <fullName evidence="1">Uncharacterized protein</fullName>
    </submittedName>
</protein>
<proteinExistence type="predicted"/>
<gene>
    <name evidence="1" type="ORF">HPB49_003409</name>
</gene>
<evidence type="ECO:0000313" key="2">
    <source>
        <dbReference type="Proteomes" id="UP000821865"/>
    </source>
</evidence>